<evidence type="ECO:0000256" key="1">
    <source>
        <dbReference type="ARBA" id="ARBA00002268"/>
    </source>
</evidence>
<evidence type="ECO:0000256" key="12">
    <source>
        <dbReference type="ARBA" id="ARBA00023014"/>
    </source>
</evidence>
<evidence type="ECO:0000313" key="18">
    <source>
        <dbReference type="Proteomes" id="UP000234857"/>
    </source>
</evidence>
<keyword evidence="8" id="KW-0479">Metal-binding</keyword>
<evidence type="ECO:0000256" key="11">
    <source>
        <dbReference type="ARBA" id="ARBA00023004"/>
    </source>
</evidence>
<accession>A0A2N5ZFM6</accession>
<dbReference type="Proteomes" id="UP000234857">
    <property type="component" value="Unassembled WGS sequence"/>
</dbReference>
<protein>
    <recommendedName>
        <fullName evidence="5">Epoxyqueuosine reductase QueH</fullName>
        <ecNumber evidence="4">1.17.99.6</ecNumber>
    </recommendedName>
    <alternativeName>
        <fullName evidence="15">Queuosine biosynthesis protein QueH</fullName>
    </alternativeName>
</protein>
<evidence type="ECO:0000256" key="4">
    <source>
        <dbReference type="ARBA" id="ARBA00012622"/>
    </source>
</evidence>
<evidence type="ECO:0000256" key="3">
    <source>
        <dbReference type="ARBA" id="ARBA00008207"/>
    </source>
</evidence>
<keyword evidence="11" id="KW-0408">Iron</keyword>
<evidence type="ECO:0000256" key="2">
    <source>
        <dbReference type="ARBA" id="ARBA00004691"/>
    </source>
</evidence>
<evidence type="ECO:0000256" key="5">
    <source>
        <dbReference type="ARBA" id="ARBA00016895"/>
    </source>
</evidence>
<dbReference type="GO" id="GO:0052693">
    <property type="term" value="F:epoxyqueuosine reductase activity"/>
    <property type="evidence" value="ECO:0007669"/>
    <property type="project" value="UniProtKB-EC"/>
</dbReference>
<comment type="catalytic activity">
    <reaction evidence="16">
        <text>epoxyqueuosine(34) in tRNA + AH2 = queuosine(34) in tRNA + A + H2O</text>
        <dbReference type="Rhea" id="RHEA:32159"/>
        <dbReference type="Rhea" id="RHEA-COMP:18571"/>
        <dbReference type="Rhea" id="RHEA-COMP:18582"/>
        <dbReference type="ChEBI" id="CHEBI:13193"/>
        <dbReference type="ChEBI" id="CHEBI:15377"/>
        <dbReference type="ChEBI" id="CHEBI:17499"/>
        <dbReference type="ChEBI" id="CHEBI:194431"/>
        <dbReference type="ChEBI" id="CHEBI:194443"/>
        <dbReference type="EC" id="1.17.99.6"/>
    </reaction>
</comment>
<keyword evidence="13" id="KW-1015">Disulfide bond</keyword>
<comment type="pathway">
    <text evidence="2">tRNA modification; tRNA-queuosine biosynthesis.</text>
</comment>
<keyword evidence="12" id="KW-0411">Iron-sulfur</keyword>
<evidence type="ECO:0000256" key="14">
    <source>
        <dbReference type="ARBA" id="ARBA00023284"/>
    </source>
</evidence>
<evidence type="ECO:0000256" key="15">
    <source>
        <dbReference type="ARBA" id="ARBA00031446"/>
    </source>
</evidence>
<name>A0A2N5ZFM6_MUIH1</name>
<gene>
    <name evidence="17" type="ORF">C0601_07635</name>
</gene>
<dbReference type="UniPathway" id="UPA00392"/>
<dbReference type="InterPro" id="IPR003828">
    <property type="entry name" value="QueH"/>
</dbReference>
<evidence type="ECO:0000256" key="13">
    <source>
        <dbReference type="ARBA" id="ARBA00023157"/>
    </source>
</evidence>
<evidence type="ECO:0000256" key="8">
    <source>
        <dbReference type="ARBA" id="ARBA00022723"/>
    </source>
</evidence>
<keyword evidence="14" id="KW-0676">Redox-active center</keyword>
<comment type="caution">
    <text evidence="17">The sequence shown here is derived from an EMBL/GenBank/DDBJ whole genome shotgun (WGS) entry which is preliminary data.</text>
</comment>
<dbReference type="AlphaFoldDB" id="A0A2N5ZFM6"/>
<keyword evidence="10" id="KW-0560">Oxidoreductase</keyword>
<dbReference type="GO" id="GO:0051539">
    <property type="term" value="F:4 iron, 4 sulfur cluster binding"/>
    <property type="evidence" value="ECO:0007669"/>
    <property type="project" value="UniProtKB-KW"/>
</dbReference>
<keyword evidence="9" id="KW-0671">Queuosine biosynthesis</keyword>
<dbReference type="PANTHER" id="PTHR36701">
    <property type="entry name" value="EPOXYQUEUOSINE REDUCTASE QUEH"/>
    <property type="match status" value="1"/>
</dbReference>
<evidence type="ECO:0000256" key="16">
    <source>
        <dbReference type="ARBA" id="ARBA00047415"/>
    </source>
</evidence>
<evidence type="ECO:0000256" key="10">
    <source>
        <dbReference type="ARBA" id="ARBA00023002"/>
    </source>
</evidence>
<evidence type="ECO:0000256" key="9">
    <source>
        <dbReference type="ARBA" id="ARBA00022785"/>
    </source>
</evidence>
<dbReference type="EMBL" id="PKTG01000087">
    <property type="protein sequence ID" value="PLX17423.1"/>
    <property type="molecule type" value="Genomic_DNA"/>
</dbReference>
<keyword evidence="6" id="KW-0004">4Fe-4S</keyword>
<proteinExistence type="inferred from homology"/>
<comment type="function">
    <text evidence="1">Catalyzes the conversion of epoxyqueuosine (oQ) to queuosine (Q), which is a hypermodified base found in the wobble positions of tRNA(Asp), tRNA(Asn), tRNA(His) and tRNA(Tyr).</text>
</comment>
<evidence type="ECO:0000256" key="6">
    <source>
        <dbReference type="ARBA" id="ARBA00022485"/>
    </source>
</evidence>
<organism evidence="17 18">
    <name type="scientific">Muiribacterium halophilum</name>
    <dbReference type="NCBI Taxonomy" id="2053465"/>
    <lineage>
        <taxon>Bacteria</taxon>
        <taxon>Candidatus Muiribacteriota</taxon>
        <taxon>Candidatus Muiribacteriia</taxon>
        <taxon>Candidatus Muiribacteriales</taxon>
        <taxon>Candidatus Muiribacteriaceae</taxon>
        <taxon>Candidatus Muiribacterium</taxon>
    </lineage>
</organism>
<evidence type="ECO:0000256" key="7">
    <source>
        <dbReference type="ARBA" id="ARBA00022694"/>
    </source>
</evidence>
<dbReference type="GO" id="GO:0008616">
    <property type="term" value="P:tRNA queuosine(34) biosynthetic process"/>
    <property type="evidence" value="ECO:0007669"/>
    <property type="project" value="UniProtKB-UniPathway"/>
</dbReference>
<sequence length="191" mass="22648">MQHTDTSTLTGETVSGRIEMLVHKCCLPCFLNFYSFFKDGIRPSVFWFNPNIHGVKEFRKRKEVLKKFVFKENIKLFEDNFYSLKSFFEHTGCKKNCLECYRLRLKKTARFAKENGFKIFTTTLFSSPMQMHDSIIKAAEEAAKEFEVDYFYYDIRDSYDEKLAKNMGLYTQNYCGCIFSEEERFLGKAKK</sequence>
<dbReference type="EC" id="1.17.99.6" evidence="4"/>
<keyword evidence="7" id="KW-0819">tRNA processing</keyword>
<dbReference type="GO" id="GO:0046872">
    <property type="term" value="F:metal ion binding"/>
    <property type="evidence" value="ECO:0007669"/>
    <property type="project" value="UniProtKB-KW"/>
</dbReference>
<dbReference type="Pfam" id="PF02677">
    <property type="entry name" value="QueH"/>
    <property type="match status" value="1"/>
</dbReference>
<reference evidence="17 18" key="1">
    <citation type="submission" date="2017-11" db="EMBL/GenBank/DDBJ databases">
        <title>Genome-resolved metagenomics identifies genetic mobility, metabolic interactions, and unexpected diversity in perchlorate-reducing communities.</title>
        <authorList>
            <person name="Barnum T.P."/>
            <person name="Figueroa I.A."/>
            <person name="Carlstrom C.I."/>
            <person name="Lucas L.N."/>
            <person name="Engelbrektson A.L."/>
            <person name="Coates J.D."/>
        </authorList>
    </citation>
    <scope>NUCLEOTIDE SEQUENCE [LARGE SCALE GENOMIC DNA]</scope>
    <source>
        <strain evidence="17">BM706</strain>
    </source>
</reference>
<evidence type="ECO:0000313" key="17">
    <source>
        <dbReference type="EMBL" id="PLX17423.1"/>
    </source>
</evidence>
<comment type="similarity">
    <text evidence="3">Belongs to the QueH family.</text>
</comment>
<dbReference type="PANTHER" id="PTHR36701:SF1">
    <property type="entry name" value="EPOXYQUEUOSINE REDUCTASE QUEH"/>
    <property type="match status" value="1"/>
</dbReference>